<evidence type="ECO:0000313" key="1">
    <source>
        <dbReference type="EMBL" id="RJG18960.1"/>
    </source>
</evidence>
<dbReference type="OrthoDB" id="3191472at2"/>
<dbReference type="RefSeq" id="WP_119796294.1">
    <property type="nucleotide sequence ID" value="NZ_QYZD01000041.1"/>
</dbReference>
<organism evidence="1 2">
    <name type="scientific">Paenibacillus thiaminolyticus</name>
    <name type="common">Bacillus thiaminolyticus</name>
    <dbReference type="NCBI Taxonomy" id="49283"/>
    <lineage>
        <taxon>Bacteria</taxon>
        <taxon>Bacillati</taxon>
        <taxon>Bacillota</taxon>
        <taxon>Bacilli</taxon>
        <taxon>Bacillales</taxon>
        <taxon>Paenibacillaceae</taxon>
        <taxon>Paenibacillus</taxon>
    </lineage>
</organism>
<protein>
    <submittedName>
        <fullName evidence="1">DUF1836 domain-containing protein</fullName>
    </submittedName>
</protein>
<accession>A0A3A3GB43</accession>
<proteinExistence type="predicted"/>
<dbReference type="InterPro" id="IPR014975">
    <property type="entry name" value="DUF1836"/>
</dbReference>
<dbReference type="PANTHER" id="PTHR40056">
    <property type="entry name" value="HYPOTHETICAL CYTOSOLIC PROTEIN"/>
    <property type="match status" value="1"/>
</dbReference>
<gene>
    <name evidence="1" type="ORF">DQX05_26455</name>
</gene>
<sequence>MEDATAKEHIEALYRGIAGMPDIEPAEIPKLDLYMDQVITLFESVLEPTKRHPEDKLLTKTMINNYTKDKLLLPAKNKKYSPEHIIQMALIYHLKQTLSIGDIKTLFQGTLHREDVDGWKVYEQFLRLKEEQVPQLESAVSAQTEAVASAGENQAFTLLAVLTFIHQANTYKRLAEKLIDDLEKRMAKDKDKDKDKEKSKKSS</sequence>
<name>A0A3A3GB43_PANTH</name>
<dbReference type="PANTHER" id="PTHR40056:SF1">
    <property type="entry name" value="DUF1836 DOMAIN-CONTAINING PROTEIN"/>
    <property type="match status" value="1"/>
</dbReference>
<evidence type="ECO:0000313" key="2">
    <source>
        <dbReference type="Proteomes" id="UP000266177"/>
    </source>
</evidence>
<dbReference type="Proteomes" id="UP000266177">
    <property type="component" value="Unassembled WGS sequence"/>
</dbReference>
<dbReference type="AlphaFoldDB" id="A0A3A3GB43"/>
<dbReference type="EMBL" id="QYZD01000041">
    <property type="protein sequence ID" value="RJG18960.1"/>
    <property type="molecule type" value="Genomic_DNA"/>
</dbReference>
<reference evidence="1 2" key="1">
    <citation type="submission" date="2018-09" db="EMBL/GenBank/DDBJ databases">
        <title>Paenibacillus SK2017-BO5.</title>
        <authorList>
            <person name="Piskunova J.V."/>
            <person name="Dubiley S.A."/>
            <person name="Severinov K.V."/>
        </authorList>
    </citation>
    <scope>NUCLEOTIDE SEQUENCE [LARGE SCALE GENOMIC DNA]</scope>
    <source>
        <strain evidence="1 2">BO5</strain>
    </source>
</reference>
<dbReference type="Pfam" id="PF08876">
    <property type="entry name" value="DUF1836"/>
    <property type="match status" value="1"/>
</dbReference>
<comment type="caution">
    <text evidence="1">The sequence shown here is derived from an EMBL/GenBank/DDBJ whole genome shotgun (WGS) entry which is preliminary data.</text>
</comment>